<organism evidence="8 9">
    <name type="scientific">candidate division TA06 bacterium DG_24</name>
    <dbReference type="NCBI Taxonomy" id="1703770"/>
    <lineage>
        <taxon>Bacteria</taxon>
        <taxon>Bacteria division TA06</taxon>
    </lineage>
</organism>
<dbReference type="Pfam" id="PF00149">
    <property type="entry name" value="Metallophos"/>
    <property type="match status" value="1"/>
</dbReference>
<evidence type="ECO:0000256" key="4">
    <source>
        <dbReference type="ARBA" id="ARBA00022801"/>
    </source>
</evidence>
<dbReference type="GO" id="GO:0016020">
    <property type="term" value="C:membrane"/>
    <property type="evidence" value="ECO:0007669"/>
    <property type="project" value="GOC"/>
</dbReference>
<keyword evidence="3" id="KW-0479">Metal-binding</keyword>
<evidence type="ECO:0000313" key="8">
    <source>
        <dbReference type="EMBL" id="KPJ53815.1"/>
    </source>
</evidence>
<dbReference type="CDD" id="cd07398">
    <property type="entry name" value="MPP_YbbF-LpxH"/>
    <property type="match status" value="1"/>
</dbReference>
<gene>
    <name evidence="8" type="ORF">AMJ39_03260</name>
</gene>
<evidence type="ECO:0000313" key="9">
    <source>
        <dbReference type="Proteomes" id="UP000052008"/>
    </source>
</evidence>
<evidence type="ECO:0000256" key="1">
    <source>
        <dbReference type="ARBA" id="ARBA00022475"/>
    </source>
</evidence>
<dbReference type="STRING" id="1703770.AMJ39_03260"/>
<feature type="domain" description="Calcineurin-like phosphoesterase" evidence="7">
    <location>
        <begin position="7"/>
        <end position="205"/>
    </location>
</feature>
<evidence type="ECO:0000256" key="2">
    <source>
        <dbReference type="ARBA" id="ARBA00022519"/>
    </source>
</evidence>
<dbReference type="GO" id="GO:0009245">
    <property type="term" value="P:lipid A biosynthetic process"/>
    <property type="evidence" value="ECO:0007669"/>
    <property type="project" value="TreeGrafter"/>
</dbReference>
<sequence length="254" mass="29365">MHDECYFVSDAHLGVDSEDRERLKEDTLIEFLSLVHSREGSLFIVGDLFDFWFEYRAVIPRQHYRIVNKLYELRRSDIPITYVVGNHDYWIGNFFQHELGIDVVRNTLTTTIQGRRLFVAHGDGLTSGDFGYRLLKATLRNPVNITLFSLLHPDIGIRIAQVASRLSRSNNVNSYVTTERHLFAYAKSMLEGPLDAVILGHSHRPSLHTQAGKTYVNLGDWMRHFTYARLRDGALTLHSWLDENRGRPVERPRA</sequence>
<reference evidence="8 9" key="1">
    <citation type="journal article" date="2015" name="Microbiome">
        <title>Genomic resolution of linkages in carbon, nitrogen, and sulfur cycling among widespread estuary sediment bacteria.</title>
        <authorList>
            <person name="Baker B.J."/>
            <person name="Lazar C.S."/>
            <person name="Teske A.P."/>
            <person name="Dick G.J."/>
        </authorList>
    </citation>
    <scope>NUCLEOTIDE SEQUENCE [LARGE SCALE GENOMIC DNA]</scope>
    <source>
        <strain evidence="8">DG_24</strain>
    </source>
</reference>
<evidence type="ECO:0000256" key="5">
    <source>
        <dbReference type="ARBA" id="ARBA00023136"/>
    </source>
</evidence>
<dbReference type="Gene3D" id="3.60.21.10">
    <property type="match status" value="1"/>
</dbReference>
<dbReference type="PATRIC" id="fig|1703770.3.peg.1315"/>
<dbReference type="GO" id="GO:0008758">
    <property type="term" value="F:UDP-2,3-diacylglucosamine hydrolase activity"/>
    <property type="evidence" value="ECO:0007669"/>
    <property type="project" value="TreeGrafter"/>
</dbReference>
<dbReference type="InterPro" id="IPR043461">
    <property type="entry name" value="LpxH-like"/>
</dbReference>
<name>A0A0S7WUI9_UNCT6</name>
<proteinExistence type="predicted"/>
<dbReference type="EMBL" id="LIZS01000012">
    <property type="protein sequence ID" value="KPJ53815.1"/>
    <property type="molecule type" value="Genomic_DNA"/>
</dbReference>
<keyword evidence="6" id="KW-0464">Manganese</keyword>
<evidence type="ECO:0000256" key="6">
    <source>
        <dbReference type="ARBA" id="ARBA00023211"/>
    </source>
</evidence>
<dbReference type="GO" id="GO:0046872">
    <property type="term" value="F:metal ion binding"/>
    <property type="evidence" value="ECO:0007669"/>
    <property type="project" value="UniProtKB-KW"/>
</dbReference>
<evidence type="ECO:0000259" key="7">
    <source>
        <dbReference type="Pfam" id="PF00149"/>
    </source>
</evidence>
<comment type="caution">
    <text evidence="8">The sequence shown here is derived from an EMBL/GenBank/DDBJ whole genome shotgun (WGS) entry which is preliminary data.</text>
</comment>
<dbReference type="AlphaFoldDB" id="A0A0S7WUI9"/>
<evidence type="ECO:0000256" key="3">
    <source>
        <dbReference type="ARBA" id="ARBA00022723"/>
    </source>
</evidence>
<keyword evidence="2" id="KW-0997">Cell inner membrane</keyword>
<dbReference type="PANTHER" id="PTHR34990">
    <property type="entry name" value="UDP-2,3-DIACYLGLUCOSAMINE HYDROLASE-RELATED"/>
    <property type="match status" value="1"/>
</dbReference>
<dbReference type="InterPro" id="IPR029052">
    <property type="entry name" value="Metallo-depent_PP-like"/>
</dbReference>
<dbReference type="SUPFAM" id="SSF56300">
    <property type="entry name" value="Metallo-dependent phosphatases"/>
    <property type="match status" value="1"/>
</dbReference>
<keyword evidence="1" id="KW-1003">Cell membrane</keyword>
<accession>A0A0S7WUI9</accession>
<keyword evidence="4" id="KW-0378">Hydrolase</keyword>
<keyword evidence="5" id="KW-0472">Membrane</keyword>
<dbReference type="Proteomes" id="UP000052008">
    <property type="component" value="Unassembled WGS sequence"/>
</dbReference>
<protein>
    <recommendedName>
        <fullName evidence="7">Calcineurin-like phosphoesterase domain-containing protein</fullName>
    </recommendedName>
</protein>
<dbReference type="PANTHER" id="PTHR34990:SF1">
    <property type="entry name" value="UDP-2,3-DIACYLGLUCOSAMINE HYDROLASE"/>
    <property type="match status" value="1"/>
</dbReference>
<dbReference type="InterPro" id="IPR004843">
    <property type="entry name" value="Calcineurin-like_PHP"/>
</dbReference>